<dbReference type="AlphaFoldDB" id="A0A1F5N8N8"/>
<sequence length="299" mass="35093">MEREYGFRHESKEQSKLERKYFYHGTLLKDFEHINTEGFHFREGLATLSISPSFIERHWTKAETIMDQRKRSGRGKVHDLEPSESQGLILVIEPQNYEASHISSFPQETDDEVIFRNHWERHHHALHAPESEDLLKERLKSRKKPAKRDTLPPEQIKMALLSTPEFSLILKNFIQELRKGHIPLDQYVKILTGYLEKGEGIIKDEVSDKKELALEMINGEVEQYIVTTVRKLFLSIKHYQHKDVYTEKKGKKSSAKMFDLEQIESILASLKLLDLDHPTLKRYRDIAVHSLDQELAKLQ</sequence>
<gene>
    <name evidence="1" type="ORF">A2717_00820</name>
</gene>
<evidence type="ECO:0000313" key="1">
    <source>
        <dbReference type="EMBL" id="OGE74061.1"/>
    </source>
</evidence>
<organism evidence="1 2">
    <name type="scientific">Candidatus Doudnabacteria bacterium RIFCSPHIGHO2_01_FULL_41_86</name>
    <dbReference type="NCBI Taxonomy" id="1817821"/>
    <lineage>
        <taxon>Bacteria</taxon>
        <taxon>Candidatus Doudnaibacteriota</taxon>
    </lineage>
</organism>
<name>A0A1F5N8N8_9BACT</name>
<comment type="caution">
    <text evidence="1">The sequence shown here is derived from an EMBL/GenBank/DDBJ whole genome shotgun (WGS) entry which is preliminary data.</text>
</comment>
<protein>
    <submittedName>
        <fullName evidence="1">Uncharacterized protein</fullName>
    </submittedName>
</protein>
<dbReference type="STRING" id="1817821.A2717_00820"/>
<dbReference type="Proteomes" id="UP000177610">
    <property type="component" value="Unassembled WGS sequence"/>
</dbReference>
<dbReference type="EMBL" id="MFEH01000002">
    <property type="protein sequence ID" value="OGE74061.1"/>
    <property type="molecule type" value="Genomic_DNA"/>
</dbReference>
<accession>A0A1F5N8N8</accession>
<proteinExistence type="predicted"/>
<reference evidence="1 2" key="1">
    <citation type="journal article" date="2016" name="Nat. Commun.">
        <title>Thousands of microbial genomes shed light on interconnected biogeochemical processes in an aquifer system.</title>
        <authorList>
            <person name="Anantharaman K."/>
            <person name="Brown C.T."/>
            <person name="Hug L.A."/>
            <person name="Sharon I."/>
            <person name="Castelle C.J."/>
            <person name="Probst A.J."/>
            <person name="Thomas B.C."/>
            <person name="Singh A."/>
            <person name="Wilkins M.J."/>
            <person name="Karaoz U."/>
            <person name="Brodie E.L."/>
            <person name="Williams K.H."/>
            <person name="Hubbard S.S."/>
            <person name="Banfield J.F."/>
        </authorList>
    </citation>
    <scope>NUCLEOTIDE SEQUENCE [LARGE SCALE GENOMIC DNA]</scope>
</reference>
<evidence type="ECO:0000313" key="2">
    <source>
        <dbReference type="Proteomes" id="UP000177610"/>
    </source>
</evidence>